<keyword evidence="3" id="KW-0349">Heme</keyword>
<dbReference type="EMBL" id="MU854368">
    <property type="protein sequence ID" value="KAK4040843.1"/>
    <property type="molecule type" value="Genomic_DNA"/>
</dbReference>
<evidence type="ECO:0000256" key="4">
    <source>
        <dbReference type="ARBA" id="ARBA00022723"/>
    </source>
</evidence>
<dbReference type="AlphaFoldDB" id="A0AAN6PIP5"/>
<comment type="caution">
    <text evidence="10">The sequence shown here is derived from an EMBL/GenBank/DDBJ whole genome shotgun (WGS) entry which is preliminary data.</text>
</comment>
<keyword evidence="11" id="KW-1185">Reference proteome</keyword>
<evidence type="ECO:0000313" key="10">
    <source>
        <dbReference type="EMBL" id="KAK4040843.1"/>
    </source>
</evidence>
<dbReference type="SUPFAM" id="SSF47571">
    <property type="entry name" value="Cloroperoxidase"/>
    <property type="match status" value="1"/>
</dbReference>
<dbReference type="Gene3D" id="1.10.489.10">
    <property type="entry name" value="Chloroperoxidase-like"/>
    <property type="match status" value="1"/>
</dbReference>
<evidence type="ECO:0000256" key="3">
    <source>
        <dbReference type="ARBA" id="ARBA00022617"/>
    </source>
</evidence>
<comment type="similarity">
    <text evidence="7">Belongs to the chloroperoxidase family.</text>
</comment>
<name>A0AAN6PIP5_9PEZI</name>
<evidence type="ECO:0000256" key="8">
    <source>
        <dbReference type="SAM" id="SignalP"/>
    </source>
</evidence>
<dbReference type="GO" id="GO:0046872">
    <property type="term" value="F:metal ion binding"/>
    <property type="evidence" value="ECO:0007669"/>
    <property type="project" value="UniProtKB-KW"/>
</dbReference>
<accession>A0AAN6PIP5</accession>
<keyword evidence="4" id="KW-0479">Metal-binding</keyword>
<organism evidence="10 11">
    <name type="scientific">Parachaetomium inaequale</name>
    <dbReference type="NCBI Taxonomy" id="2588326"/>
    <lineage>
        <taxon>Eukaryota</taxon>
        <taxon>Fungi</taxon>
        <taxon>Dikarya</taxon>
        <taxon>Ascomycota</taxon>
        <taxon>Pezizomycotina</taxon>
        <taxon>Sordariomycetes</taxon>
        <taxon>Sordariomycetidae</taxon>
        <taxon>Sordariales</taxon>
        <taxon>Chaetomiaceae</taxon>
        <taxon>Parachaetomium</taxon>
    </lineage>
</organism>
<dbReference type="PANTHER" id="PTHR33577">
    <property type="entry name" value="STERIGMATOCYSTIN BIOSYNTHESIS PEROXIDASE STCC-RELATED"/>
    <property type="match status" value="1"/>
</dbReference>
<dbReference type="InterPro" id="IPR036851">
    <property type="entry name" value="Chloroperoxidase-like_sf"/>
</dbReference>
<keyword evidence="8" id="KW-0732">Signal</keyword>
<evidence type="ECO:0000256" key="5">
    <source>
        <dbReference type="ARBA" id="ARBA00023002"/>
    </source>
</evidence>
<sequence length="263" mass="28986">MAPAIALKTLSLFSHIFAGALRLVQTITCRNKTGEDHSWQKPSPEDRRSPCPMLNALANHGYLPRDGKDVSLARLVSGLQESINLAPDATIFAGLIGLKASTTGSAFTLHLDDLAKHGVIEHDGSLSRHDVHFPPPADNKTFAPEIWATVVPLLNEGETISIETAARARRARIAAAREADPKFDMAKADLRASAIETCLYLRVFGEGTEGRARWEWVRVLFEQERLPFEEGFKRSDKMLTISDMLTLEEKVNAVPGEDSEESE</sequence>
<dbReference type="Pfam" id="PF01328">
    <property type="entry name" value="Peroxidase_2"/>
    <property type="match status" value="1"/>
</dbReference>
<dbReference type="Proteomes" id="UP001303115">
    <property type="component" value="Unassembled WGS sequence"/>
</dbReference>
<evidence type="ECO:0000256" key="2">
    <source>
        <dbReference type="ARBA" id="ARBA00022559"/>
    </source>
</evidence>
<evidence type="ECO:0000259" key="9">
    <source>
        <dbReference type="PROSITE" id="PS51405"/>
    </source>
</evidence>
<feature type="chain" id="PRO_5042882615" evidence="8">
    <location>
        <begin position="27"/>
        <end position="263"/>
    </location>
</feature>
<evidence type="ECO:0000256" key="6">
    <source>
        <dbReference type="ARBA" id="ARBA00023004"/>
    </source>
</evidence>
<proteinExistence type="inferred from homology"/>
<keyword evidence="6" id="KW-0408">Iron</keyword>
<evidence type="ECO:0000256" key="7">
    <source>
        <dbReference type="ARBA" id="ARBA00025795"/>
    </source>
</evidence>
<reference evidence="11" key="1">
    <citation type="journal article" date="2023" name="Mol. Phylogenet. Evol.">
        <title>Genome-scale phylogeny and comparative genomics of the fungal order Sordariales.</title>
        <authorList>
            <person name="Hensen N."/>
            <person name="Bonometti L."/>
            <person name="Westerberg I."/>
            <person name="Brannstrom I.O."/>
            <person name="Guillou S."/>
            <person name="Cros-Aarteil S."/>
            <person name="Calhoun S."/>
            <person name="Haridas S."/>
            <person name="Kuo A."/>
            <person name="Mondo S."/>
            <person name="Pangilinan J."/>
            <person name="Riley R."/>
            <person name="LaButti K."/>
            <person name="Andreopoulos B."/>
            <person name="Lipzen A."/>
            <person name="Chen C."/>
            <person name="Yan M."/>
            <person name="Daum C."/>
            <person name="Ng V."/>
            <person name="Clum A."/>
            <person name="Steindorff A."/>
            <person name="Ohm R.A."/>
            <person name="Martin F."/>
            <person name="Silar P."/>
            <person name="Natvig D.O."/>
            <person name="Lalanne C."/>
            <person name="Gautier V."/>
            <person name="Ament-Velasquez S.L."/>
            <person name="Kruys A."/>
            <person name="Hutchinson M.I."/>
            <person name="Powell A.J."/>
            <person name="Barry K."/>
            <person name="Miller A.N."/>
            <person name="Grigoriev I.V."/>
            <person name="Debuchy R."/>
            <person name="Gladieux P."/>
            <person name="Hiltunen Thoren M."/>
            <person name="Johannesson H."/>
        </authorList>
    </citation>
    <scope>NUCLEOTIDE SEQUENCE [LARGE SCALE GENOMIC DNA]</scope>
    <source>
        <strain evidence="11">CBS 284.82</strain>
    </source>
</reference>
<dbReference type="GO" id="GO:0004601">
    <property type="term" value="F:peroxidase activity"/>
    <property type="evidence" value="ECO:0007669"/>
    <property type="project" value="UniProtKB-KW"/>
</dbReference>
<feature type="domain" description="Heme haloperoxidase family profile" evidence="9">
    <location>
        <begin position="35"/>
        <end position="246"/>
    </location>
</feature>
<keyword evidence="2 10" id="KW-0575">Peroxidase</keyword>
<evidence type="ECO:0000256" key="1">
    <source>
        <dbReference type="ARBA" id="ARBA00001970"/>
    </source>
</evidence>
<dbReference type="PROSITE" id="PS51405">
    <property type="entry name" value="HEME_HALOPEROXIDASE"/>
    <property type="match status" value="1"/>
</dbReference>
<evidence type="ECO:0000313" key="11">
    <source>
        <dbReference type="Proteomes" id="UP001303115"/>
    </source>
</evidence>
<protein>
    <submittedName>
        <fullName evidence="10">Peroxidase, family 2-domain-containing protein</fullName>
    </submittedName>
</protein>
<feature type="signal peptide" evidence="8">
    <location>
        <begin position="1"/>
        <end position="26"/>
    </location>
</feature>
<gene>
    <name evidence="10" type="ORF">C8A01DRAFT_45867</name>
</gene>
<comment type="cofactor">
    <cofactor evidence="1">
        <name>heme b</name>
        <dbReference type="ChEBI" id="CHEBI:60344"/>
    </cofactor>
</comment>
<dbReference type="PANTHER" id="PTHR33577:SF19">
    <property type="entry name" value="HEME HALOPEROXIDASE FAMILY PROFILE DOMAIN-CONTAINING PROTEIN-RELATED"/>
    <property type="match status" value="1"/>
</dbReference>
<dbReference type="InterPro" id="IPR000028">
    <property type="entry name" value="Chloroperoxidase"/>
</dbReference>
<keyword evidence="5" id="KW-0560">Oxidoreductase</keyword>